<gene>
    <name evidence="1" type="ORF">F4561_005362</name>
</gene>
<dbReference type="AlphaFoldDB" id="A0A7W7W4U4"/>
<accession>A0A7W7W4U4</accession>
<dbReference type="PANTHER" id="PTHR34613">
    <property type="entry name" value="SLL0800 PROTEIN"/>
    <property type="match status" value="1"/>
</dbReference>
<comment type="caution">
    <text evidence="1">The sequence shown here is derived from an EMBL/GenBank/DDBJ whole genome shotgun (WGS) entry which is preliminary data.</text>
</comment>
<protein>
    <submittedName>
        <fullName evidence="1">Uncharacterized protein</fullName>
    </submittedName>
</protein>
<evidence type="ECO:0000313" key="1">
    <source>
        <dbReference type="EMBL" id="MBB4934542.1"/>
    </source>
</evidence>
<sequence length="212" mass="23778">MENQRKPDKRKKYSWPAYVANVRHRLRCPVQLPVLTPTRNLAYRCAEPIDLGCGELRPVALPMTALEPVTDPDQARREPEVAILAAAIHRTEDPVVIRSLQPAFDAIDAEQRSRYSDYLGAALPAAARKLLEDILTVSYEWRSDVGRASYAEGEAKGKAEGKAETILTMLESRGLTISEHVRQRITECTDIDQLDAWARRAATIDHAEDLFS</sequence>
<dbReference type="Proteomes" id="UP000523007">
    <property type="component" value="Unassembled WGS sequence"/>
</dbReference>
<proteinExistence type="predicted"/>
<dbReference type="RefSeq" id="WP_312885547.1">
    <property type="nucleotide sequence ID" value="NZ_JACHJT010000001.1"/>
</dbReference>
<dbReference type="PANTHER" id="PTHR34613:SF1">
    <property type="entry name" value="SLL6017 PROTEIN"/>
    <property type="match status" value="1"/>
</dbReference>
<name>A0A7W7W4U4_9ACTN</name>
<organism evidence="1 2">
    <name type="scientific">Lipingzhangella halophila</name>
    <dbReference type="NCBI Taxonomy" id="1783352"/>
    <lineage>
        <taxon>Bacteria</taxon>
        <taxon>Bacillati</taxon>
        <taxon>Actinomycetota</taxon>
        <taxon>Actinomycetes</taxon>
        <taxon>Streptosporangiales</taxon>
        <taxon>Nocardiopsidaceae</taxon>
        <taxon>Lipingzhangella</taxon>
    </lineage>
</organism>
<reference evidence="1 2" key="1">
    <citation type="submission" date="2020-08" db="EMBL/GenBank/DDBJ databases">
        <title>Sequencing the genomes of 1000 actinobacteria strains.</title>
        <authorList>
            <person name="Klenk H.-P."/>
        </authorList>
    </citation>
    <scope>NUCLEOTIDE SEQUENCE [LARGE SCALE GENOMIC DNA]</scope>
    <source>
        <strain evidence="1 2">DSM 102030</strain>
    </source>
</reference>
<evidence type="ECO:0000313" key="2">
    <source>
        <dbReference type="Proteomes" id="UP000523007"/>
    </source>
</evidence>
<dbReference type="EMBL" id="JACHJT010000001">
    <property type="protein sequence ID" value="MBB4934542.1"/>
    <property type="molecule type" value="Genomic_DNA"/>
</dbReference>
<keyword evidence="2" id="KW-1185">Reference proteome</keyword>